<keyword evidence="2" id="KW-0812">Transmembrane</keyword>
<keyword evidence="2" id="KW-1133">Transmembrane helix</keyword>
<evidence type="ECO:0000313" key="3">
    <source>
        <dbReference type="EMBL" id="KAK7844680.1"/>
    </source>
</evidence>
<keyword evidence="2" id="KW-0472">Membrane</keyword>
<proteinExistence type="predicted"/>
<evidence type="ECO:0000256" key="2">
    <source>
        <dbReference type="SAM" id="Phobius"/>
    </source>
</evidence>
<dbReference type="AlphaFoldDB" id="A0AAW0L0E6"/>
<feature type="region of interest" description="Disordered" evidence="1">
    <location>
        <begin position="41"/>
        <end position="65"/>
    </location>
</feature>
<dbReference type="Proteomes" id="UP000237347">
    <property type="component" value="Unassembled WGS sequence"/>
</dbReference>
<accession>A0AAW0L0E6</accession>
<gene>
    <name evidence="3" type="ORF">CFP56_010611</name>
</gene>
<keyword evidence="4" id="KW-1185">Reference proteome</keyword>
<organism evidence="3 4">
    <name type="scientific">Quercus suber</name>
    <name type="common">Cork oak</name>
    <dbReference type="NCBI Taxonomy" id="58331"/>
    <lineage>
        <taxon>Eukaryota</taxon>
        <taxon>Viridiplantae</taxon>
        <taxon>Streptophyta</taxon>
        <taxon>Embryophyta</taxon>
        <taxon>Tracheophyta</taxon>
        <taxon>Spermatophyta</taxon>
        <taxon>Magnoliopsida</taxon>
        <taxon>eudicotyledons</taxon>
        <taxon>Gunneridae</taxon>
        <taxon>Pentapetalae</taxon>
        <taxon>rosids</taxon>
        <taxon>fabids</taxon>
        <taxon>Fagales</taxon>
        <taxon>Fagaceae</taxon>
        <taxon>Quercus</taxon>
    </lineage>
</organism>
<name>A0AAW0L0E6_QUESU</name>
<evidence type="ECO:0000256" key="1">
    <source>
        <dbReference type="SAM" id="MobiDB-lite"/>
    </source>
</evidence>
<reference evidence="3 4" key="1">
    <citation type="journal article" date="2018" name="Sci. Data">
        <title>The draft genome sequence of cork oak.</title>
        <authorList>
            <person name="Ramos A.M."/>
            <person name="Usie A."/>
            <person name="Barbosa P."/>
            <person name="Barros P.M."/>
            <person name="Capote T."/>
            <person name="Chaves I."/>
            <person name="Simoes F."/>
            <person name="Abreu I."/>
            <person name="Carrasquinho I."/>
            <person name="Faro C."/>
            <person name="Guimaraes J.B."/>
            <person name="Mendonca D."/>
            <person name="Nobrega F."/>
            <person name="Rodrigues L."/>
            <person name="Saibo N.J.M."/>
            <person name="Varela M.C."/>
            <person name="Egas C."/>
            <person name="Matos J."/>
            <person name="Miguel C.M."/>
            <person name="Oliveira M.M."/>
            <person name="Ricardo C.P."/>
            <person name="Goncalves S."/>
        </authorList>
    </citation>
    <scope>NUCLEOTIDE SEQUENCE [LARGE SCALE GENOMIC DNA]</scope>
    <source>
        <strain evidence="4">cv. HL8</strain>
    </source>
</reference>
<evidence type="ECO:0000313" key="4">
    <source>
        <dbReference type="Proteomes" id="UP000237347"/>
    </source>
</evidence>
<comment type="caution">
    <text evidence="3">The sequence shown here is derived from an EMBL/GenBank/DDBJ whole genome shotgun (WGS) entry which is preliminary data.</text>
</comment>
<sequence length="65" mass="7490">MWQEHQPVHGMYLQSRVWTYGLFMLACLCCSSLLIGASNPVTNPEEGRMKARNKAHYSANKKNYQ</sequence>
<protein>
    <submittedName>
        <fullName evidence="3">Uncharacterized protein</fullName>
    </submittedName>
</protein>
<feature type="transmembrane region" description="Helical" evidence="2">
    <location>
        <begin position="20"/>
        <end position="42"/>
    </location>
</feature>
<dbReference type="EMBL" id="PKMF04000181">
    <property type="protein sequence ID" value="KAK7844680.1"/>
    <property type="molecule type" value="Genomic_DNA"/>
</dbReference>